<protein>
    <submittedName>
        <fullName evidence="1">Uncharacterized protein</fullName>
    </submittedName>
</protein>
<dbReference type="EMBL" id="FOPM01000006">
    <property type="protein sequence ID" value="SFG58843.1"/>
    <property type="molecule type" value="Genomic_DNA"/>
</dbReference>
<evidence type="ECO:0000313" key="2">
    <source>
        <dbReference type="Proteomes" id="UP000199229"/>
    </source>
</evidence>
<dbReference type="STRING" id="582675.SAMN05192565_10661"/>
<proteinExistence type="predicted"/>
<name>A0A1I2T1P1_9HYPH</name>
<sequence length="103" mass="11733">MLSWVPSVFKRFGSVRTPRKVVGQAEALLPAVLRLGERTYACTVIGKIDDKTVVNLSRPVLIRQSDPIDIKLETDRTFRRFQLRWKQGLQLSVKPVTTWAAPN</sequence>
<gene>
    <name evidence="1" type="ORF">SAMN05192565_10661</name>
</gene>
<keyword evidence="2" id="KW-1185">Reference proteome</keyword>
<dbReference type="Proteomes" id="UP000199229">
    <property type="component" value="Unassembled WGS sequence"/>
</dbReference>
<organism evidence="1 2">
    <name type="scientific">Methylobacterium gossipiicola</name>
    <dbReference type="NCBI Taxonomy" id="582675"/>
    <lineage>
        <taxon>Bacteria</taxon>
        <taxon>Pseudomonadati</taxon>
        <taxon>Pseudomonadota</taxon>
        <taxon>Alphaproteobacteria</taxon>
        <taxon>Hyphomicrobiales</taxon>
        <taxon>Methylobacteriaceae</taxon>
        <taxon>Methylobacterium</taxon>
    </lineage>
</organism>
<reference evidence="2" key="1">
    <citation type="submission" date="2016-10" db="EMBL/GenBank/DDBJ databases">
        <authorList>
            <person name="Varghese N."/>
            <person name="Submissions S."/>
        </authorList>
    </citation>
    <scope>NUCLEOTIDE SEQUENCE [LARGE SCALE GENOMIC DNA]</scope>
    <source>
        <strain evidence="2">Gh-105</strain>
    </source>
</reference>
<evidence type="ECO:0000313" key="1">
    <source>
        <dbReference type="EMBL" id="SFG58843.1"/>
    </source>
</evidence>
<dbReference type="AlphaFoldDB" id="A0A1I2T1P1"/>
<accession>A0A1I2T1P1</accession>